<dbReference type="InterPro" id="IPR049625">
    <property type="entry name" value="Glyco_transf_61_cat"/>
</dbReference>
<evidence type="ECO:0000313" key="2">
    <source>
        <dbReference type="EMBL" id="GBR43748.1"/>
    </source>
</evidence>
<proteinExistence type="predicted"/>
<comment type="caution">
    <text evidence="2">The sequence shown here is derived from an EMBL/GenBank/DDBJ whole genome shotgun (WGS) entry which is preliminary data.</text>
</comment>
<name>A0ABQ0QGC7_9PROT</name>
<keyword evidence="3" id="KW-1185">Reference proteome</keyword>
<gene>
    <name evidence="2" type="ORF">AA106556_0198</name>
</gene>
<sequence>MDIPSGFHIDDALRNHTEGFAWQLVAPEAGGPRQPPRFTLGPIPAPFSDWFYGDRLAPSCGIYTIDNVSLGSDRVLTKDGHTIFIERTGMHEGSVRGADSAPEPDRELQIDEDVVILCGPAYQIYGHWLVDFLPRLLLLREAGYALDSLKYLLPHNLLGFSWTWLEFLGIPRDNIRTYDVVRDRCHIKRAIIPTCIRGNSRATPILGKIFQDICTTQLGVNPSTPHRKIFVSRALWGNTSRQLANQDYVESFVQELGFEIIHPENLSIAEQIQTFSSARIIMGEYGSGMHNSVLAPPGCEIITLRGTMGHPGFLQSGISAACGQECSYIFGEQNEQTGAFTIREHDLDLFKYFLPFLEATPKTI</sequence>
<organism evidence="2 3">
    <name type="scientific">Neokomagataea tanensis NBRC 106556</name>
    <dbReference type="NCBI Taxonomy" id="1223519"/>
    <lineage>
        <taxon>Bacteria</taxon>
        <taxon>Pseudomonadati</taxon>
        <taxon>Pseudomonadota</taxon>
        <taxon>Alphaproteobacteria</taxon>
        <taxon>Acetobacterales</taxon>
        <taxon>Acetobacteraceae</taxon>
        <taxon>Neokomagataea</taxon>
    </lineage>
</organism>
<accession>A0ABQ0QGC7</accession>
<feature type="domain" description="Glycosyltransferase 61 catalytic" evidence="1">
    <location>
        <begin position="125"/>
        <end position="302"/>
    </location>
</feature>
<dbReference type="EMBL" id="BAQB01000001">
    <property type="protein sequence ID" value="GBR43748.1"/>
    <property type="molecule type" value="Genomic_DNA"/>
</dbReference>
<dbReference type="Proteomes" id="UP001062443">
    <property type="component" value="Unassembled WGS sequence"/>
</dbReference>
<dbReference type="Pfam" id="PF04577">
    <property type="entry name" value="Glyco_transf_61"/>
    <property type="match status" value="1"/>
</dbReference>
<evidence type="ECO:0000313" key="3">
    <source>
        <dbReference type="Proteomes" id="UP001062443"/>
    </source>
</evidence>
<dbReference type="RefSeq" id="WP_068172530.1">
    <property type="nucleotide sequence ID" value="NZ_BAQB01000001.1"/>
</dbReference>
<evidence type="ECO:0000259" key="1">
    <source>
        <dbReference type="Pfam" id="PF04577"/>
    </source>
</evidence>
<protein>
    <submittedName>
        <fullName evidence="2">Capsular polysaccharide biosynthesis protein-like protein</fullName>
    </submittedName>
</protein>
<reference evidence="2" key="1">
    <citation type="submission" date="2013-04" db="EMBL/GenBank/DDBJ databases">
        <title>The genome sequencing project of 58 acetic acid bacteria.</title>
        <authorList>
            <person name="Okamoto-Kainuma A."/>
            <person name="Ishikawa M."/>
            <person name="Umino S."/>
            <person name="Koizumi Y."/>
            <person name="Shiwa Y."/>
            <person name="Yoshikawa H."/>
            <person name="Matsutani M."/>
            <person name="Matsushita K."/>
        </authorList>
    </citation>
    <scope>NUCLEOTIDE SEQUENCE</scope>
    <source>
        <strain evidence="2">NBRC 106556</strain>
    </source>
</reference>